<dbReference type="RefSeq" id="WP_100919268.1">
    <property type="nucleotide sequence ID" value="NZ_CP020370.1"/>
</dbReference>
<accession>A0A2K8U7B9</accession>
<dbReference type="KEGG" id="tsy:THSYN_11405"/>
<name>A0A2K8U7B9_9GAMM</name>
<protein>
    <submittedName>
        <fullName evidence="1">Type VI secretion system-associated protein</fullName>
    </submittedName>
</protein>
<organism evidence="1 2">
    <name type="scientific">Candidatus Thiodictyon syntrophicum</name>
    <dbReference type="NCBI Taxonomy" id="1166950"/>
    <lineage>
        <taxon>Bacteria</taxon>
        <taxon>Pseudomonadati</taxon>
        <taxon>Pseudomonadota</taxon>
        <taxon>Gammaproteobacteria</taxon>
        <taxon>Chromatiales</taxon>
        <taxon>Chromatiaceae</taxon>
        <taxon>Thiodictyon</taxon>
    </lineage>
</organism>
<dbReference type="PANTHER" id="PTHR35566">
    <property type="entry name" value="BLR3599 PROTEIN"/>
    <property type="match status" value="1"/>
</dbReference>
<gene>
    <name evidence="1" type="ORF">THSYN_11405</name>
</gene>
<dbReference type="Pfam" id="PF05936">
    <property type="entry name" value="T6SS_VasE"/>
    <property type="match status" value="1"/>
</dbReference>
<dbReference type="OrthoDB" id="9775333at2"/>
<dbReference type="AlphaFoldDB" id="A0A2K8U7B9"/>
<dbReference type="InterPro" id="IPR010263">
    <property type="entry name" value="T6SS_TssK"/>
</dbReference>
<proteinExistence type="predicted"/>
<keyword evidence="2" id="KW-1185">Reference proteome</keyword>
<dbReference type="PANTHER" id="PTHR35566:SF1">
    <property type="entry name" value="TYPE VI SECRETION SYSTEM BASEPLATE COMPONENT TSSK1"/>
    <property type="match status" value="1"/>
</dbReference>
<sequence length="444" mass="48912">MALDNRVLWSEGLFLQPHHFQQHDRYLEHLVESQAGLGCPYPWGLSRLTIDRDLLAQGRLALTQCAGRLPDGTPFEAPASDPLPTPLLLDPESAGQTIYLALPLRRPGAPQSGAPAAPDTMLRYRAGDLTVRDNALGADTETLLEVGRLDLRLLRERDARDGFACCGVARVLERRADLLVQLADTYIPPCLDVQAAARLAGFLEEVTGLLHRQAEARAGRVRGAGRGGVSDWADFLMLQLINRSEPVSIHLGRIQGLHPEPLYRFLLALAGELATYAGDTKRPPDFPPYRHDDLDATFTPVMERLRDYLSRELVERAIQIPIQERQYGFRVALVADRSLLTGARFVLAVHADMDSQALRNRFPAQSKIGPIERITEFVKLALPGIGLRPLPTAPLEIPYHAGCDYFELDRSSEFWAAAAAGGGLGLHVGGEFPGLELALWAIRE</sequence>
<dbReference type="EMBL" id="CP020370">
    <property type="protein sequence ID" value="AUB81498.1"/>
    <property type="molecule type" value="Genomic_DNA"/>
</dbReference>
<evidence type="ECO:0000313" key="1">
    <source>
        <dbReference type="EMBL" id="AUB81498.1"/>
    </source>
</evidence>
<dbReference type="NCBIfam" id="TIGR03353">
    <property type="entry name" value="VI_chp_4"/>
    <property type="match status" value="1"/>
</dbReference>
<reference evidence="1 2" key="1">
    <citation type="submission" date="2017-03" db="EMBL/GenBank/DDBJ databases">
        <title>Complete genome sequence of Candidatus 'Thiodictyon syntrophicum' sp. nov. strain Cad16T, a photolithoautotroph purple sulfur bacterium isolated from an alpine meromictic lake.</title>
        <authorList>
            <person name="Luedin S.M."/>
            <person name="Pothier J.F."/>
            <person name="Danza F."/>
            <person name="Storelli N."/>
            <person name="Wittwer M."/>
            <person name="Tonolla M."/>
        </authorList>
    </citation>
    <scope>NUCLEOTIDE SEQUENCE [LARGE SCALE GENOMIC DNA]</scope>
    <source>
        <strain evidence="1 2">Cad16T</strain>
    </source>
</reference>
<evidence type="ECO:0000313" key="2">
    <source>
        <dbReference type="Proteomes" id="UP000232638"/>
    </source>
</evidence>
<dbReference type="Proteomes" id="UP000232638">
    <property type="component" value="Chromosome"/>
</dbReference>